<evidence type="ECO:0000313" key="2">
    <source>
        <dbReference type="EMBL" id="CCE81381.1"/>
    </source>
</evidence>
<protein>
    <submittedName>
        <fullName evidence="2">Piso0_001281 protein</fullName>
    </submittedName>
</protein>
<feature type="transmembrane region" description="Helical" evidence="1">
    <location>
        <begin position="12"/>
        <end position="32"/>
    </location>
</feature>
<keyword evidence="1" id="KW-1133">Transmembrane helix</keyword>
<organism evidence="2 3">
    <name type="scientific">Pichia sorbitophila (strain ATCC MYA-4447 / BCRC 22081 / CBS 7064 / NBRC 10061 / NRRL Y-12695)</name>
    <name type="common">Hybrid yeast</name>
    <dbReference type="NCBI Taxonomy" id="559304"/>
    <lineage>
        <taxon>Eukaryota</taxon>
        <taxon>Fungi</taxon>
        <taxon>Dikarya</taxon>
        <taxon>Ascomycota</taxon>
        <taxon>Saccharomycotina</taxon>
        <taxon>Pichiomycetes</taxon>
        <taxon>Debaryomycetaceae</taxon>
        <taxon>Millerozyma</taxon>
    </lineage>
</organism>
<evidence type="ECO:0000256" key="1">
    <source>
        <dbReference type="SAM" id="Phobius"/>
    </source>
</evidence>
<name>G8YDY2_PICSO</name>
<dbReference type="InterPro" id="IPR013901">
    <property type="entry name" value="Anthrone_oxy"/>
</dbReference>
<feature type="transmembrane region" description="Helical" evidence="1">
    <location>
        <begin position="53"/>
        <end position="73"/>
    </location>
</feature>
<evidence type="ECO:0000313" key="3">
    <source>
        <dbReference type="Proteomes" id="UP000005222"/>
    </source>
</evidence>
<dbReference type="AlphaFoldDB" id="G8YDY2"/>
<gene>
    <name evidence="2" type="primary">Piso0_001281</name>
    <name evidence="2" type="ORF">GNLVRS01_PISO0I01482g</name>
</gene>
<dbReference type="InParanoid" id="G8YDY2"/>
<dbReference type="eggNOG" id="ENOG502RA78">
    <property type="taxonomic scope" value="Eukaryota"/>
</dbReference>
<feature type="transmembrane region" description="Helical" evidence="1">
    <location>
        <begin position="85"/>
        <end position="107"/>
    </location>
</feature>
<keyword evidence="3" id="KW-1185">Reference proteome</keyword>
<proteinExistence type="predicted"/>
<accession>G8YDY2</accession>
<keyword evidence="1" id="KW-0472">Membrane</keyword>
<feature type="transmembrane region" description="Helical" evidence="1">
    <location>
        <begin position="140"/>
        <end position="158"/>
    </location>
</feature>
<sequence length="165" mass="17744">MVLSILNLVGLGAQGLFIGGNVLISSVAIPTITEGYVAPETKAKLFLGIYNRASKIMVAASLVSFLAFGSQALKGGLKETLTSSYFATALISITPTPITVFLIFPVIDKIRSFAQPERAGKVATNEDIDSLISTWNKLSIARFSVFSLGLINIVWYLLGSNIRWT</sequence>
<dbReference type="Proteomes" id="UP000005222">
    <property type="component" value="Chromosome I"/>
</dbReference>
<keyword evidence="1" id="KW-0812">Transmembrane</keyword>
<dbReference type="HOGENOM" id="CLU_1611407_0_0_1"/>
<dbReference type="Pfam" id="PF08592">
    <property type="entry name" value="Anthrone_oxy"/>
    <property type="match status" value="1"/>
</dbReference>
<reference evidence="2 3" key="1">
    <citation type="journal article" date="2012" name="G3 (Bethesda)">
        <title>Pichia sorbitophila, an interspecies yeast hybrid reveals early steps of genome resolution following polyploidization.</title>
        <authorList>
            <person name="Leh Louis V."/>
            <person name="Despons L."/>
            <person name="Friedrich A."/>
            <person name="Martin T."/>
            <person name="Durrens P."/>
            <person name="Casaregola S."/>
            <person name="Neuveglise C."/>
            <person name="Fairhead C."/>
            <person name="Marck C."/>
            <person name="Cruz J.A."/>
            <person name="Straub M.L."/>
            <person name="Kugler V."/>
            <person name="Sacerdot C."/>
            <person name="Uzunov Z."/>
            <person name="Thierry A."/>
            <person name="Weiss S."/>
            <person name="Bleykasten C."/>
            <person name="De Montigny J."/>
            <person name="Jacques N."/>
            <person name="Jung P."/>
            <person name="Lemaire M."/>
            <person name="Mallet S."/>
            <person name="Morel G."/>
            <person name="Richard G.F."/>
            <person name="Sarkar A."/>
            <person name="Savel G."/>
            <person name="Schacherer J."/>
            <person name="Seret M.L."/>
            <person name="Talla E."/>
            <person name="Samson G."/>
            <person name="Jubin C."/>
            <person name="Poulain J."/>
            <person name="Vacherie B."/>
            <person name="Barbe V."/>
            <person name="Pelletier E."/>
            <person name="Sherman D.J."/>
            <person name="Westhof E."/>
            <person name="Weissenbach J."/>
            <person name="Baret P.V."/>
            <person name="Wincker P."/>
            <person name="Gaillardin C."/>
            <person name="Dujon B."/>
            <person name="Souciet J.L."/>
        </authorList>
    </citation>
    <scope>NUCLEOTIDE SEQUENCE [LARGE SCALE GENOMIC DNA]</scope>
    <source>
        <strain evidence="3">ATCC MYA-4447 / BCRC 22081 / CBS 7064 / NBRC 10061 / NRRL Y-12695</strain>
    </source>
</reference>
<dbReference type="EMBL" id="FO082051">
    <property type="protein sequence ID" value="CCE81381.1"/>
    <property type="molecule type" value="Genomic_DNA"/>
</dbReference>